<dbReference type="PROSITE" id="PS50908">
    <property type="entry name" value="RWD"/>
    <property type="match status" value="1"/>
</dbReference>
<dbReference type="CDD" id="cd16692">
    <property type="entry name" value="mRING-H2-C3H3C2_WDR59"/>
    <property type="match status" value="1"/>
</dbReference>
<evidence type="ECO:0000256" key="2">
    <source>
        <dbReference type="ARBA" id="ARBA00022737"/>
    </source>
</evidence>
<sequence length="980" mass="109596">MSTIWGNENVVADHRDMQANTMAVDRSGQFVILAGRRYMGIIHLDQPSEVVYKTNRYSKWDVTTAEWSPHQSQNFALACNQRAELYSWDSGEVKQAASLKAHTRSISDLNWSTFESHLLATASIDTYIYLWDTRDTRKPHISLSAVAGASQVKFNKLQSHLLATSHEGDIRLWDIRKGTSPVQYITAHLNKIHNIDWCPYDENVLATSSQDCTVKFWDVTIPLKLEENLQVPCPVWRAQYTPFGYGLVTVVVPPLRRGDNNLLLWNMKNWSTPVHTFFGHSDVVVEFGWRKPSEDSRDYQLVTFAKDNYLRTWLVDSHLQKACGHVFPDDENILDSLLDSQDTASQASATSARDTEAPVPSSPPEQSTKLKDKNGETRPVPSAPVQPQNLQQEFSLINRNIPNVTITEMDATKRSCTVTVNNGKYIVVLKLLFPATYPNNNPPSFQFCKGTNIDDEMKSKILKVLKMVSHQQVRRNRSCLEPCLRQVVSTLDSITTEDKSQPSIPESPIHIDPSKQVFNPLSHYGFQDVSVPFPRTSGARFCGADLLVVFTRPSHLHRINAPTDDTPRSLSALSAYIASHVVLPLKGRTTSSSPAQYNLIYPPLAQSPSGDASVSISSFYHQDRKQRKRRSLQDRRSSGSKQLSNSGTVLIYSISKLMPVNYTLAQNYVFGSDDIVATCSKNAAVAAKEGCRDLVQVWSLASLICNPSSMLSNDLENAALWASHPFGRKTLQSLIFHYGNHYDVQTAAMLACCFHVKPPENKLKKVVDIGSGGNVSQISGKWWLKPGGSPYHTVVPSNNTFEGWSIVGALKRNRSNSWSDSVEEYSFFDDHTNRNGGNNLTEEKDALEASSKLLDPAHCAQFDQYKMVYADVLYRWGLLEQRAQVLKTVSTPAEKHKGVDFINECHYCHKDVTGAQCQFCKKYSFSCVICCVAVKGCSSFCMVCGHGGHTTHMQKWFSDMDVCPSGCGCYCLEANDIFGT</sequence>
<dbReference type="InterPro" id="IPR015943">
    <property type="entry name" value="WD40/YVTN_repeat-like_dom_sf"/>
</dbReference>
<feature type="region of interest" description="Disordered" evidence="5">
    <location>
        <begin position="344"/>
        <end position="389"/>
    </location>
</feature>
<dbReference type="GO" id="GO:0035859">
    <property type="term" value="C:Seh1-associated complex"/>
    <property type="evidence" value="ECO:0007669"/>
    <property type="project" value="TreeGrafter"/>
</dbReference>
<dbReference type="PANTHER" id="PTHR46170">
    <property type="entry name" value="GATOR COMPLEX PROTEIN WDR59"/>
    <property type="match status" value="1"/>
</dbReference>
<evidence type="ECO:0000256" key="4">
    <source>
        <dbReference type="PROSITE-ProRule" id="PRU00221"/>
    </source>
</evidence>
<evidence type="ECO:0000313" key="7">
    <source>
        <dbReference type="EMBL" id="GBL91163.1"/>
    </source>
</evidence>
<organism evidence="7 8">
    <name type="scientific">Araneus ventricosus</name>
    <name type="common">Orbweaver spider</name>
    <name type="synonym">Epeira ventricosa</name>
    <dbReference type="NCBI Taxonomy" id="182803"/>
    <lineage>
        <taxon>Eukaryota</taxon>
        <taxon>Metazoa</taxon>
        <taxon>Ecdysozoa</taxon>
        <taxon>Arthropoda</taxon>
        <taxon>Chelicerata</taxon>
        <taxon>Arachnida</taxon>
        <taxon>Araneae</taxon>
        <taxon>Araneomorphae</taxon>
        <taxon>Entelegynae</taxon>
        <taxon>Araneoidea</taxon>
        <taxon>Araneidae</taxon>
        <taxon>Araneus</taxon>
    </lineage>
</organism>
<dbReference type="InterPro" id="IPR036322">
    <property type="entry name" value="WD40_repeat_dom_sf"/>
</dbReference>
<comment type="similarity">
    <text evidence="3">Belongs to the WD repeat WDR59 family.</text>
</comment>
<dbReference type="InterPro" id="IPR039456">
    <property type="entry name" value="WDR59_mRING-H2-C3H3C2"/>
</dbReference>
<keyword evidence="2" id="KW-0677">Repeat</keyword>
<evidence type="ECO:0000256" key="1">
    <source>
        <dbReference type="ARBA" id="ARBA00022574"/>
    </source>
</evidence>
<protein>
    <submittedName>
        <fullName evidence="7">GATOR complex protein WDR59</fullName>
    </submittedName>
</protein>
<evidence type="ECO:0000256" key="5">
    <source>
        <dbReference type="SAM" id="MobiDB-lite"/>
    </source>
</evidence>
<evidence type="ECO:0000259" key="6">
    <source>
        <dbReference type="PROSITE" id="PS50908"/>
    </source>
</evidence>
<dbReference type="SMART" id="SM00320">
    <property type="entry name" value="WD40"/>
    <property type="match status" value="3"/>
</dbReference>
<dbReference type="InterPro" id="IPR006575">
    <property type="entry name" value="RWD_dom"/>
</dbReference>
<feature type="region of interest" description="Disordered" evidence="5">
    <location>
        <begin position="620"/>
        <end position="643"/>
    </location>
</feature>
<dbReference type="InterPro" id="IPR049566">
    <property type="entry name" value="WDR59_RTC1-like_RING_Znf"/>
</dbReference>
<dbReference type="OrthoDB" id="311712at2759"/>
<feature type="repeat" description="WD" evidence="4">
    <location>
        <begin position="185"/>
        <end position="219"/>
    </location>
</feature>
<name>A0A4Y2BGT0_ARAVE</name>
<proteinExistence type="inferred from homology"/>
<dbReference type="Gene3D" id="2.130.10.10">
    <property type="entry name" value="YVTN repeat-like/Quinoprotein amine dehydrogenase"/>
    <property type="match status" value="2"/>
</dbReference>
<dbReference type="PROSITE" id="PS50082">
    <property type="entry name" value="WD_REPEATS_2"/>
    <property type="match status" value="2"/>
</dbReference>
<comment type="caution">
    <text evidence="7">The sequence shown here is derived from an EMBL/GenBank/DDBJ whole genome shotgun (WGS) entry which is preliminary data.</text>
</comment>
<feature type="domain" description="RWD" evidence="6">
    <location>
        <begin position="392"/>
        <end position="494"/>
    </location>
</feature>
<dbReference type="InterPro" id="IPR019775">
    <property type="entry name" value="WD40_repeat_CS"/>
</dbReference>
<dbReference type="SUPFAM" id="SSF50978">
    <property type="entry name" value="WD40 repeat-like"/>
    <property type="match status" value="1"/>
</dbReference>
<dbReference type="AlphaFoldDB" id="A0A4Y2BGT0"/>
<dbReference type="PROSITE" id="PS00678">
    <property type="entry name" value="WD_REPEATS_1"/>
    <property type="match status" value="2"/>
</dbReference>
<gene>
    <name evidence="7" type="primary">WDR59_2</name>
    <name evidence="7" type="ORF">AVEN_195074_1</name>
</gene>
<dbReference type="GO" id="GO:1904263">
    <property type="term" value="P:positive regulation of TORC1 signaling"/>
    <property type="evidence" value="ECO:0007669"/>
    <property type="project" value="TreeGrafter"/>
</dbReference>
<reference evidence="7 8" key="1">
    <citation type="journal article" date="2019" name="Sci. Rep.">
        <title>Orb-weaving spider Araneus ventricosus genome elucidates the spidroin gene catalogue.</title>
        <authorList>
            <person name="Kono N."/>
            <person name="Nakamura H."/>
            <person name="Ohtoshi R."/>
            <person name="Moran D.A.P."/>
            <person name="Shinohara A."/>
            <person name="Yoshida Y."/>
            <person name="Fujiwara M."/>
            <person name="Mori M."/>
            <person name="Tomita M."/>
            <person name="Arakawa K."/>
        </authorList>
    </citation>
    <scope>NUCLEOTIDE SEQUENCE [LARGE SCALE GENOMIC DNA]</scope>
</reference>
<dbReference type="GO" id="GO:0034198">
    <property type="term" value="P:cellular response to amino acid starvation"/>
    <property type="evidence" value="ECO:0007669"/>
    <property type="project" value="TreeGrafter"/>
</dbReference>
<dbReference type="InterPro" id="IPR049567">
    <property type="entry name" value="WDR59-like"/>
</dbReference>
<dbReference type="SMART" id="SM00591">
    <property type="entry name" value="RWD"/>
    <property type="match status" value="1"/>
</dbReference>
<dbReference type="Pfam" id="PF00400">
    <property type="entry name" value="WD40"/>
    <property type="match status" value="2"/>
</dbReference>
<evidence type="ECO:0000256" key="3">
    <source>
        <dbReference type="ARBA" id="ARBA00038452"/>
    </source>
</evidence>
<dbReference type="Pfam" id="PF17120">
    <property type="entry name" value="zf-RING_16"/>
    <property type="match status" value="1"/>
</dbReference>
<dbReference type="Proteomes" id="UP000499080">
    <property type="component" value="Unassembled WGS sequence"/>
</dbReference>
<dbReference type="GO" id="GO:0035591">
    <property type="term" value="F:signaling adaptor activity"/>
    <property type="evidence" value="ECO:0007669"/>
    <property type="project" value="TreeGrafter"/>
</dbReference>
<dbReference type="EMBL" id="BGPR01000077">
    <property type="protein sequence ID" value="GBL91163.1"/>
    <property type="molecule type" value="Genomic_DNA"/>
</dbReference>
<keyword evidence="1 4" id="KW-0853">WD repeat</keyword>
<dbReference type="PANTHER" id="PTHR46170:SF1">
    <property type="entry name" value="GATOR COMPLEX PROTEIN WDR59"/>
    <property type="match status" value="1"/>
</dbReference>
<dbReference type="GO" id="GO:0005774">
    <property type="term" value="C:vacuolar membrane"/>
    <property type="evidence" value="ECO:0007669"/>
    <property type="project" value="TreeGrafter"/>
</dbReference>
<dbReference type="InterPro" id="IPR001680">
    <property type="entry name" value="WD40_rpt"/>
</dbReference>
<feature type="repeat" description="WD" evidence="4">
    <location>
        <begin position="99"/>
        <end position="141"/>
    </location>
</feature>
<evidence type="ECO:0000313" key="8">
    <source>
        <dbReference type="Proteomes" id="UP000499080"/>
    </source>
</evidence>
<keyword evidence="8" id="KW-1185">Reference proteome</keyword>
<accession>A0A4Y2BGT0</accession>
<dbReference type="PROSITE" id="PS50294">
    <property type="entry name" value="WD_REPEATS_REGION"/>
    <property type="match status" value="2"/>
</dbReference>